<reference evidence="1 2" key="2">
    <citation type="journal article" date="2016" name="Genome Biol. Evol.">
        <title>Extensive mobilome-driven genome diversification in mouse gut-associated Bacteroides vulgatus mpk.</title>
        <authorList>
            <person name="Lange A."/>
            <person name="Beier S."/>
            <person name="Steimle A."/>
            <person name="Autenrieth I.B."/>
            <person name="Huson D.H."/>
            <person name="Frick J.S."/>
        </authorList>
    </citation>
    <scope>NUCLEOTIDE SEQUENCE [LARGE SCALE GENOMIC DNA]</scope>
    <source>
        <strain evidence="2">mpk</strain>
    </source>
</reference>
<dbReference type="PATRIC" id="fig|821.40.peg.1753"/>
<name>A0A0P0LEY9_PHOVU</name>
<protein>
    <submittedName>
        <fullName evidence="1">Uncharacterized protein</fullName>
    </submittedName>
</protein>
<dbReference type="Proteomes" id="UP000061587">
    <property type="component" value="Chromosome"/>
</dbReference>
<accession>A0A0P0LEY9</accession>
<sequence length="168" mass="19497">MKVRMLSIFNLKHKTMENLKNLVLAASQKVEMNGVTDIKKLYPDSIVFDSIEEFEQHVIDRAVEYIVCNYPYEEDYTSGTWMFSTACDCEGDWIFLIDGDYRLMDYCNVSDTNVSNVKHAIWENNIEKFNDRLSEELEIKTNVDTSTHIIEGKEVTISTIEVLSKESE</sequence>
<proteinExistence type="predicted"/>
<organism evidence="1 2">
    <name type="scientific">Phocaeicola vulgatus</name>
    <name type="common">Bacteroides vulgatus</name>
    <dbReference type="NCBI Taxonomy" id="821"/>
    <lineage>
        <taxon>Bacteria</taxon>
        <taxon>Pseudomonadati</taxon>
        <taxon>Bacteroidota</taxon>
        <taxon>Bacteroidia</taxon>
        <taxon>Bacteroidales</taxon>
        <taxon>Bacteroidaceae</taxon>
        <taxon>Phocaeicola</taxon>
    </lineage>
</organism>
<gene>
    <name evidence="1" type="ORF">BvMPK_1469</name>
</gene>
<reference evidence="2" key="1">
    <citation type="submission" date="2015-10" db="EMBL/GenBank/DDBJ databases">
        <title>Extensive mobilome-driven genome diversification in gut-associated Bacteroides vulgatus mpk.</title>
        <authorList>
            <person name="Beier S."/>
            <person name="Lange A."/>
            <person name="Huson D.H."/>
            <person name="Frick J.-S."/>
            <person name="Autenrieth I.B."/>
        </authorList>
    </citation>
    <scope>NUCLEOTIDE SEQUENCE [LARGE SCALE GENOMIC DNA]</scope>
    <source>
        <strain evidence="2">mpk</strain>
    </source>
</reference>
<evidence type="ECO:0000313" key="2">
    <source>
        <dbReference type="Proteomes" id="UP000061587"/>
    </source>
</evidence>
<dbReference type="EMBL" id="CP013020">
    <property type="protein sequence ID" value="ALK84076.1"/>
    <property type="molecule type" value="Genomic_DNA"/>
</dbReference>
<evidence type="ECO:0000313" key="1">
    <source>
        <dbReference type="EMBL" id="ALK84076.1"/>
    </source>
</evidence>
<dbReference type="AlphaFoldDB" id="A0A0P0LEY9"/>